<evidence type="ECO:0000256" key="10">
    <source>
        <dbReference type="ARBA" id="ARBA00022840"/>
    </source>
</evidence>
<accession>A0A562QR73</accession>
<dbReference type="PANTHER" id="PTHR13710:SF105">
    <property type="entry name" value="ATP-DEPENDENT DNA HELICASE Q1"/>
    <property type="match status" value="1"/>
</dbReference>
<dbReference type="GO" id="GO:0043590">
    <property type="term" value="C:bacterial nucleoid"/>
    <property type="evidence" value="ECO:0007669"/>
    <property type="project" value="TreeGrafter"/>
</dbReference>
<evidence type="ECO:0000256" key="13">
    <source>
        <dbReference type="ARBA" id="ARBA00023204"/>
    </source>
</evidence>
<dbReference type="PROSITE" id="PS50967">
    <property type="entry name" value="HRDC"/>
    <property type="match status" value="1"/>
</dbReference>
<dbReference type="GO" id="GO:0009378">
    <property type="term" value="F:four-way junction helicase activity"/>
    <property type="evidence" value="ECO:0007669"/>
    <property type="project" value="TreeGrafter"/>
</dbReference>
<dbReference type="InterPro" id="IPR004589">
    <property type="entry name" value="DNA_helicase_ATP-dep_RecQ"/>
</dbReference>
<dbReference type="GO" id="GO:0009432">
    <property type="term" value="P:SOS response"/>
    <property type="evidence" value="ECO:0007669"/>
    <property type="project" value="UniProtKB-UniRule"/>
</dbReference>
<evidence type="ECO:0000256" key="9">
    <source>
        <dbReference type="ARBA" id="ARBA00022833"/>
    </source>
</evidence>
<evidence type="ECO:0000256" key="4">
    <source>
        <dbReference type="ARBA" id="ARBA00022723"/>
    </source>
</evidence>
<dbReference type="EC" id="5.6.2.4" evidence="16"/>
<dbReference type="Pfam" id="PF00570">
    <property type="entry name" value="HRDC"/>
    <property type="match status" value="1"/>
</dbReference>
<protein>
    <recommendedName>
        <fullName evidence="16">DNA helicase RecQ</fullName>
        <ecNumber evidence="16">5.6.2.4</ecNumber>
    </recommendedName>
</protein>
<dbReference type="InterPro" id="IPR001650">
    <property type="entry name" value="Helicase_C-like"/>
</dbReference>
<keyword evidence="21" id="KW-1185">Reference proteome</keyword>
<comment type="catalytic activity">
    <reaction evidence="15">
        <text>Couples ATP hydrolysis with the unwinding of duplex DNA by translocating in the 3'-5' direction.</text>
        <dbReference type="EC" id="5.6.2.4"/>
    </reaction>
</comment>
<dbReference type="Pfam" id="PF16124">
    <property type="entry name" value="RecQ_Zn_bind"/>
    <property type="match status" value="1"/>
</dbReference>
<evidence type="ECO:0000256" key="2">
    <source>
        <dbReference type="ARBA" id="ARBA00001947"/>
    </source>
</evidence>
<dbReference type="SMART" id="SM00490">
    <property type="entry name" value="HELICc"/>
    <property type="match status" value="1"/>
</dbReference>
<dbReference type="Gene3D" id="1.10.10.10">
    <property type="entry name" value="Winged helix-like DNA-binding domain superfamily/Winged helix DNA-binding domain"/>
    <property type="match status" value="1"/>
</dbReference>
<proteinExistence type="inferred from homology"/>
<evidence type="ECO:0000256" key="11">
    <source>
        <dbReference type="ARBA" id="ARBA00023125"/>
    </source>
</evidence>
<dbReference type="GO" id="GO:0005737">
    <property type="term" value="C:cytoplasm"/>
    <property type="evidence" value="ECO:0007669"/>
    <property type="project" value="TreeGrafter"/>
</dbReference>
<dbReference type="Gene3D" id="1.10.150.80">
    <property type="entry name" value="HRDC domain"/>
    <property type="match status" value="1"/>
</dbReference>
<dbReference type="Pfam" id="PF00271">
    <property type="entry name" value="Helicase_C"/>
    <property type="match status" value="1"/>
</dbReference>
<keyword evidence="14" id="KW-0413">Isomerase</keyword>
<feature type="domain" description="Helicase ATP-binding" evidence="18">
    <location>
        <begin position="30"/>
        <end position="199"/>
    </location>
</feature>
<dbReference type="InterPro" id="IPR011545">
    <property type="entry name" value="DEAD/DEAH_box_helicase_dom"/>
</dbReference>
<dbReference type="AlphaFoldDB" id="A0A562QR73"/>
<dbReference type="SMART" id="SM00341">
    <property type="entry name" value="HRDC"/>
    <property type="match status" value="1"/>
</dbReference>
<keyword evidence="4" id="KW-0479">Metal-binding</keyword>
<dbReference type="NCBIfam" id="TIGR01389">
    <property type="entry name" value="recQ"/>
    <property type="match status" value="1"/>
</dbReference>
<dbReference type="EMBL" id="VLKZ01000002">
    <property type="protein sequence ID" value="TWI59207.1"/>
    <property type="molecule type" value="Genomic_DNA"/>
</dbReference>
<feature type="domain" description="Helicase C-terminal" evidence="19">
    <location>
        <begin position="222"/>
        <end position="367"/>
    </location>
</feature>
<name>A0A562QR73_9BACI</name>
<evidence type="ECO:0000313" key="21">
    <source>
        <dbReference type="Proteomes" id="UP000315711"/>
    </source>
</evidence>
<evidence type="ECO:0000256" key="8">
    <source>
        <dbReference type="ARBA" id="ARBA00022806"/>
    </source>
</evidence>
<keyword evidence="13" id="KW-0234">DNA repair</keyword>
<evidence type="ECO:0000259" key="18">
    <source>
        <dbReference type="PROSITE" id="PS51192"/>
    </source>
</evidence>
<keyword evidence="12" id="KW-0233">DNA recombination</keyword>
<keyword evidence="7" id="KW-0378">Hydrolase</keyword>
<keyword evidence="9" id="KW-0862">Zinc</keyword>
<dbReference type="CDD" id="cd18794">
    <property type="entry name" value="SF2_C_RecQ"/>
    <property type="match status" value="1"/>
</dbReference>
<dbReference type="Pfam" id="PF00270">
    <property type="entry name" value="DEAD"/>
    <property type="match status" value="1"/>
</dbReference>
<dbReference type="FunFam" id="3.40.50.300:FF:000296">
    <property type="entry name" value="ATP-dependent DNA helicase RecQ"/>
    <property type="match status" value="1"/>
</dbReference>
<dbReference type="SMART" id="SM00487">
    <property type="entry name" value="DEXDc"/>
    <property type="match status" value="1"/>
</dbReference>
<evidence type="ECO:0000313" key="20">
    <source>
        <dbReference type="EMBL" id="TWI59207.1"/>
    </source>
</evidence>
<dbReference type="InterPro" id="IPR036390">
    <property type="entry name" value="WH_DNA-bd_sf"/>
</dbReference>
<dbReference type="GO" id="GO:0046872">
    <property type="term" value="F:metal ion binding"/>
    <property type="evidence" value="ECO:0007669"/>
    <property type="project" value="UniProtKB-KW"/>
</dbReference>
<dbReference type="InterPro" id="IPR029491">
    <property type="entry name" value="Helicase_HTH"/>
</dbReference>
<dbReference type="RefSeq" id="WP_144449280.1">
    <property type="nucleotide sequence ID" value="NZ_VLKZ01000002.1"/>
</dbReference>
<gene>
    <name evidence="20" type="ORF">IQ10_00920</name>
</gene>
<comment type="caution">
    <text evidence="20">The sequence shown here is derived from an EMBL/GenBank/DDBJ whole genome shotgun (WGS) entry which is preliminary data.</text>
</comment>
<dbReference type="GO" id="GO:0006281">
    <property type="term" value="P:DNA repair"/>
    <property type="evidence" value="ECO:0007669"/>
    <property type="project" value="UniProtKB-KW"/>
</dbReference>
<evidence type="ECO:0000259" key="19">
    <source>
        <dbReference type="PROSITE" id="PS51194"/>
    </source>
</evidence>
<dbReference type="InterPro" id="IPR044876">
    <property type="entry name" value="HRDC_dom_sf"/>
</dbReference>
<evidence type="ECO:0000256" key="15">
    <source>
        <dbReference type="ARBA" id="ARBA00034617"/>
    </source>
</evidence>
<dbReference type="InterPro" id="IPR010997">
    <property type="entry name" value="HRDC-like_sf"/>
</dbReference>
<dbReference type="GO" id="GO:0006260">
    <property type="term" value="P:DNA replication"/>
    <property type="evidence" value="ECO:0007669"/>
    <property type="project" value="InterPro"/>
</dbReference>
<organism evidence="20 21">
    <name type="scientific">Halalkalibacter nanhaiisediminis</name>
    <dbReference type="NCBI Taxonomy" id="688079"/>
    <lineage>
        <taxon>Bacteria</taxon>
        <taxon>Bacillati</taxon>
        <taxon>Bacillota</taxon>
        <taxon>Bacilli</taxon>
        <taxon>Bacillales</taxon>
        <taxon>Bacillaceae</taxon>
        <taxon>Halalkalibacter</taxon>
    </lineage>
</organism>
<evidence type="ECO:0000256" key="12">
    <source>
        <dbReference type="ARBA" id="ARBA00023172"/>
    </source>
</evidence>
<dbReference type="Proteomes" id="UP000315711">
    <property type="component" value="Unassembled WGS sequence"/>
</dbReference>
<dbReference type="InterPro" id="IPR006293">
    <property type="entry name" value="DNA_helicase_ATP-dep_RecQ_bac"/>
</dbReference>
<dbReference type="GO" id="GO:0043138">
    <property type="term" value="F:3'-5' DNA helicase activity"/>
    <property type="evidence" value="ECO:0007669"/>
    <property type="project" value="UniProtKB-EC"/>
</dbReference>
<keyword evidence="10" id="KW-0067">ATP-binding</keyword>
<evidence type="ECO:0000256" key="16">
    <source>
        <dbReference type="NCBIfam" id="TIGR01389"/>
    </source>
</evidence>
<dbReference type="InterPro" id="IPR018982">
    <property type="entry name" value="RQC_domain"/>
</dbReference>
<dbReference type="SUPFAM" id="SSF52540">
    <property type="entry name" value="P-loop containing nucleoside triphosphate hydrolases"/>
    <property type="match status" value="1"/>
</dbReference>
<evidence type="ECO:0000256" key="7">
    <source>
        <dbReference type="ARBA" id="ARBA00022801"/>
    </source>
</evidence>
<dbReference type="Gene3D" id="3.40.50.300">
    <property type="entry name" value="P-loop containing nucleotide triphosphate hydrolases"/>
    <property type="match status" value="2"/>
</dbReference>
<dbReference type="PANTHER" id="PTHR13710">
    <property type="entry name" value="DNA HELICASE RECQ FAMILY MEMBER"/>
    <property type="match status" value="1"/>
</dbReference>
<dbReference type="PROSITE" id="PS51192">
    <property type="entry name" value="HELICASE_ATP_BIND_1"/>
    <property type="match status" value="1"/>
</dbReference>
<keyword evidence="5" id="KW-0547">Nucleotide-binding</keyword>
<evidence type="ECO:0000256" key="5">
    <source>
        <dbReference type="ARBA" id="ARBA00022741"/>
    </source>
</evidence>
<dbReference type="InterPro" id="IPR036388">
    <property type="entry name" value="WH-like_DNA-bd_sf"/>
</dbReference>
<dbReference type="PROSITE" id="PS51194">
    <property type="entry name" value="HELICASE_CTER"/>
    <property type="match status" value="1"/>
</dbReference>
<comment type="similarity">
    <text evidence="3">Belongs to the helicase family. RecQ subfamily.</text>
</comment>
<sequence length="708" mass="80766">MQTVDFKAAEEKLQSIFGYDQFRDGQRKIIEQVLQGIVTLGIMPTGGGKSLCYQIPALVLPGVTIVISPLISLMKDQVDALSELGIASTYLNSTLTAEEERQRHQEILEGVYKLIYVAPERLEQTYFQHLVGQIPLSLIAIDEAHCMSQWGHDFRPSYLRITEWIEQLRARPTVLALTATATEQVRDDLQSYLQIDQQHVVTTGFARPNLRFQVKKGVNKKRFMDAFLAARKEESGIIYATTRKEVEQIHADLQALGYAVASYHGGMSEKERSIGQEAFIRDEVKIMIATNAFGMGIDKSNVRFVLHYSMPRTVEAYYQEAGRAGRDGENSDCVLLFSAQDIRTQSFLIEQSDRLEERQEMEYKKLQQMTAYCHTERCLQAYILQYFGDEREMTCGKCSNCSHTGEKVDRTKEAQMVFSCIKRMRERFGKTMVAQVLVGSSNQKIKQFDLMNVSTYGLMKDWTQKAVVELIDVLTAEGYLQPTGSSYPTLQLTEKALHVLTGKEIVQLIEAAPPEEPVEQDDIFEALRKCRKQLADEQNLPPYMIFSDRTLKEMSRRIPLTLDEFSDISGVGEQKLQKYGDAFLTVLQPFFERKSTDSVSMNQTPRKVTTQKATKGQYLDTAQKFLAGATVSDLVEEFALTEQTIIKHLIRAQEEGIELRLWEHVDEEDRQLIFEAANELGRERLKPIKEALPEHITYQDIHFALSQK</sequence>
<keyword evidence="8 20" id="KW-0347">Helicase</keyword>
<feature type="domain" description="HRDC" evidence="17">
    <location>
        <begin position="517"/>
        <end position="597"/>
    </location>
</feature>
<dbReference type="GO" id="GO:0016787">
    <property type="term" value="F:hydrolase activity"/>
    <property type="evidence" value="ECO:0007669"/>
    <property type="project" value="UniProtKB-KW"/>
</dbReference>
<dbReference type="InterPro" id="IPR002121">
    <property type="entry name" value="HRDC_dom"/>
</dbReference>
<evidence type="ECO:0000256" key="14">
    <source>
        <dbReference type="ARBA" id="ARBA00023235"/>
    </source>
</evidence>
<dbReference type="GO" id="GO:0003677">
    <property type="term" value="F:DNA binding"/>
    <property type="evidence" value="ECO:0007669"/>
    <property type="project" value="UniProtKB-KW"/>
</dbReference>
<dbReference type="SMART" id="SM00956">
    <property type="entry name" value="RQC"/>
    <property type="match status" value="1"/>
</dbReference>
<reference evidence="20 21" key="1">
    <citation type="journal article" date="2015" name="Stand. Genomic Sci.">
        <title>Genomic Encyclopedia of Bacterial and Archaeal Type Strains, Phase III: the genomes of soil and plant-associated and newly described type strains.</title>
        <authorList>
            <person name="Whitman W.B."/>
            <person name="Woyke T."/>
            <person name="Klenk H.P."/>
            <person name="Zhou Y."/>
            <person name="Lilburn T.G."/>
            <person name="Beck B.J."/>
            <person name="De Vos P."/>
            <person name="Vandamme P."/>
            <person name="Eisen J.A."/>
            <person name="Garrity G."/>
            <person name="Hugenholtz P."/>
            <person name="Kyrpides N.C."/>
        </authorList>
    </citation>
    <scope>NUCLEOTIDE SEQUENCE [LARGE SCALE GENOMIC DNA]</scope>
    <source>
        <strain evidence="20 21">CGMCC 1.10116</strain>
    </source>
</reference>
<dbReference type="Pfam" id="PF09382">
    <property type="entry name" value="RQC"/>
    <property type="match status" value="1"/>
</dbReference>
<dbReference type="InterPro" id="IPR014001">
    <property type="entry name" value="Helicase_ATP-bd"/>
</dbReference>
<dbReference type="SUPFAM" id="SSF46785">
    <property type="entry name" value="Winged helix' DNA-binding domain"/>
    <property type="match status" value="1"/>
</dbReference>
<dbReference type="NCBIfam" id="TIGR00614">
    <property type="entry name" value="recQ_fam"/>
    <property type="match status" value="1"/>
</dbReference>
<dbReference type="InterPro" id="IPR032284">
    <property type="entry name" value="RecQ_Zn-bd"/>
</dbReference>
<dbReference type="OrthoDB" id="9763310at2"/>
<evidence type="ECO:0000256" key="3">
    <source>
        <dbReference type="ARBA" id="ARBA00005446"/>
    </source>
</evidence>
<dbReference type="InterPro" id="IPR027417">
    <property type="entry name" value="P-loop_NTPase"/>
</dbReference>
<keyword evidence="6" id="KW-0227">DNA damage</keyword>
<comment type="cofactor">
    <cofactor evidence="2">
        <name>Zn(2+)</name>
        <dbReference type="ChEBI" id="CHEBI:29105"/>
    </cofactor>
</comment>
<evidence type="ECO:0000256" key="6">
    <source>
        <dbReference type="ARBA" id="ARBA00022763"/>
    </source>
</evidence>
<dbReference type="Pfam" id="PF14493">
    <property type="entry name" value="HTH_40"/>
    <property type="match status" value="1"/>
</dbReference>
<dbReference type="GO" id="GO:0005524">
    <property type="term" value="F:ATP binding"/>
    <property type="evidence" value="ECO:0007669"/>
    <property type="project" value="UniProtKB-KW"/>
</dbReference>
<dbReference type="SUPFAM" id="SSF47819">
    <property type="entry name" value="HRDC-like"/>
    <property type="match status" value="1"/>
</dbReference>
<keyword evidence="11" id="KW-0238">DNA-binding</keyword>
<dbReference type="CDD" id="cd17920">
    <property type="entry name" value="DEXHc_RecQ"/>
    <property type="match status" value="1"/>
</dbReference>
<dbReference type="GO" id="GO:0030894">
    <property type="term" value="C:replisome"/>
    <property type="evidence" value="ECO:0007669"/>
    <property type="project" value="TreeGrafter"/>
</dbReference>
<dbReference type="GO" id="GO:0006310">
    <property type="term" value="P:DNA recombination"/>
    <property type="evidence" value="ECO:0007669"/>
    <property type="project" value="UniProtKB-UniRule"/>
</dbReference>
<evidence type="ECO:0000259" key="17">
    <source>
        <dbReference type="PROSITE" id="PS50967"/>
    </source>
</evidence>
<evidence type="ECO:0000256" key="1">
    <source>
        <dbReference type="ARBA" id="ARBA00001946"/>
    </source>
</evidence>
<comment type="cofactor">
    <cofactor evidence="1">
        <name>Mg(2+)</name>
        <dbReference type="ChEBI" id="CHEBI:18420"/>
    </cofactor>
</comment>